<dbReference type="FunFam" id="3.40.50.1240:FF:000003">
    <property type="entry name" value="2,3-bisphosphoglycerate-dependent phosphoglycerate mutase"/>
    <property type="match status" value="1"/>
</dbReference>
<dbReference type="Pfam" id="PF00300">
    <property type="entry name" value="His_Phos_1"/>
    <property type="match status" value="1"/>
</dbReference>
<dbReference type="UniPathway" id="UPA00109">
    <property type="reaction ID" value="UER00186"/>
</dbReference>
<feature type="binding site" evidence="6 8">
    <location>
        <position position="63"/>
    </location>
    <ligand>
        <name>substrate</name>
    </ligand>
</feature>
<dbReference type="PANTHER" id="PTHR11931">
    <property type="entry name" value="PHOSPHOGLYCERATE MUTASE"/>
    <property type="match status" value="1"/>
</dbReference>
<dbReference type="Proteomes" id="UP000051999">
    <property type="component" value="Unassembled WGS sequence"/>
</dbReference>
<sequence length="228" mass="26176">MREMVELVIIRHGESTANRDNIYTGWTDVPLTPKGIEQAQQAGKVLASTGLQFTDVHTSLLQRAIQTTHLVLDEIHQLWIPEHKSWRLNERHYGALRGLNKDQTRIQFGADQVAKWRRSFNVVPPLLDQPDHLDDRRYASFPKTILTRGESLAMAYDRLIPYWVDEIAPRLLDGHNQLVVAHGSTLRALIKYLDHVSDADISKVEVPNAEPIHYTFDEHLNVINKQIL</sequence>
<evidence type="ECO:0000256" key="3">
    <source>
        <dbReference type="ARBA" id="ARBA00022432"/>
    </source>
</evidence>
<keyword evidence="4 6" id="KW-0324">Glycolysis</keyword>
<evidence type="ECO:0000256" key="8">
    <source>
        <dbReference type="PIRSR" id="PIRSR613078-2"/>
    </source>
</evidence>
<name>A0A0R1RHN7_9LACO</name>
<dbReference type="NCBIfam" id="TIGR01258">
    <property type="entry name" value="pgm_1"/>
    <property type="match status" value="1"/>
</dbReference>
<dbReference type="CDD" id="cd07067">
    <property type="entry name" value="HP_PGM_like"/>
    <property type="match status" value="1"/>
</dbReference>
<gene>
    <name evidence="6" type="primary">gpmA</name>
    <name evidence="11" type="ORF">FD35_GL001961</name>
</gene>
<dbReference type="InterPro" id="IPR001345">
    <property type="entry name" value="PG/BPGM_mutase_AS"/>
</dbReference>
<evidence type="ECO:0000256" key="4">
    <source>
        <dbReference type="ARBA" id="ARBA00023152"/>
    </source>
</evidence>
<feature type="binding site" evidence="6 8">
    <location>
        <begin position="11"/>
        <end position="18"/>
    </location>
    <ligand>
        <name>substrate</name>
    </ligand>
</feature>
<feature type="binding site" evidence="6 8">
    <location>
        <begin position="24"/>
        <end position="25"/>
    </location>
    <ligand>
        <name>substrate</name>
    </ligand>
</feature>
<protein>
    <recommendedName>
        <fullName evidence="6 10">2,3-bisphosphoglycerate-dependent phosphoglycerate mutase</fullName>
        <shortName evidence="6">BPG-dependent PGAM</shortName>
        <shortName evidence="6">PGAM</shortName>
        <shortName evidence="6">Phosphoglyceromutase</shortName>
        <shortName evidence="6">dPGM</shortName>
        <ecNumber evidence="6 10">5.4.2.11</ecNumber>
    </recommendedName>
</protein>
<proteinExistence type="inferred from homology"/>
<evidence type="ECO:0000256" key="1">
    <source>
        <dbReference type="ARBA" id="ARBA00000380"/>
    </source>
</evidence>
<comment type="pathway">
    <text evidence="6 10">Carbohydrate degradation; glycolysis; pyruvate from D-glyceraldehyde 3-phosphate: step 3/5.</text>
</comment>
<feature type="active site" description="Tele-phosphohistidine intermediate" evidence="6 7">
    <location>
        <position position="12"/>
    </location>
</feature>
<evidence type="ECO:0000256" key="2">
    <source>
        <dbReference type="ARBA" id="ARBA00006717"/>
    </source>
</evidence>
<feature type="binding site" evidence="6 8">
    <location>
        <begin position="117"/>
        <end position="118"/>
    </location>
    <ligand>
        <name>substrate</name>
    </ligand>
</feature>
<accession>A0A0R1RHN7</accession>
<dbReference type="AlphaFoldDB" id="A0A0R1RHN7"/>
<dbReference type="STRING" id="1114972.FD35_GL001961"/>
<dbReference type="PROSITE" id="PS00175">
    <property type="entry name" value="PG_MUTASE"/>
    <property type="match status" value="1"/>
</dbReference>
<dbReference type="eggNOG" id="COG0588">
    <property type="taxonomic scope" value="Bacteria"/>
</dbReference>
<feature type="active site" description="Proton donor/acceptor" evidence="6 7">
    <location>
        <position position="90"/>
    </location>
</feature>
<dbReference type="EMBL" id="AZFF01000004">
    <property type="protein sequence ID" value="KRL56327.1"/>
    <property type="molecule type" value="Genomic_DNA"/>
</dbReference>
<dbReference type="SUPFAM" id="SSF53254">
    <property type="entry name" value="Phosphoglycerate mutase-like"/>
    <property type="match status" value="1"/>
</dbReference>
<evidence type="ECO:0000256" key="6">
    <source>
        <dbReference type="HAMAP-Rule" id="MF_01039"/>
    </source>
</evidence>
<comment type="function">
    <text evidence="6 10">Catalyzes the interconversion of 2-phosphoglycerate and 3-phosphoglycerate.</text>
</comment>
<feature type="site" description="Transition state stabilizer" evidence="6 9">
    <location>
        <position position="182"/>
    </location>
</feature>
<comment type="catalytic activity">
    <reaction evidence="1 6 10">
        <text>(2R)-2-phosphoglycerate = (2R)-3-phosphoglycerate</text>
        <dbReference type="Rhea" id="RHEA:15901"/>
        <dbReference type="ChEBI" id="CHEBI:58272"/>
        <dbReference type="ChEBI" id="CHEBI:58289"/>
        <dbReference type="EC" id="5.4.2.11"/>
    </reaction>
</comment>
<keyword evidence="5 6" id="KW-0413">Isomerase</keyword>
<dbReference type="PIRSF" id="PIRSF000709">
    <property type="entry name" value="6PFK_2-Ptase"/>
    <property type="match status" value="1"/>
</dbReference>
<dbReference type="InterPro" id="IPR005952">
    <property type="entry name" value="Phosphogly_mut1"/>
</dbReference>
<evidence type="ECO:0000256" key="9">
    <source>
        <dbReference type="PIRSR" id="PIRSR613078-3"/>
    </source>
</evidence>
<evidence type="ECO:0000256" key="10">
    <source>
        <dbReference type="RuleBase" id="RU004512"/>
    </source>
</evidence>
<reference evidence="11 12" key="1">
    <citation type="journal article" date="2015" name="Genome Announc.">
        <title>Expanding the biotechnology potential of lactobacilli through comparative genomics of 213 strains and associated genera.</title>
        <authorList>
            <person name="Sun Z."/>
            <person name="Harris H.M."/>
            <person name="McCann A."/>
            <person name="Guo C."/>
            <person name="Argimon S."/>
            <person name="Zhang W."/>
            <person name="Yang X."/>
            <person name="Jeffery I.B."/>
            <person name="Cooney J.C."/>
            <person name="Kagawa T.F."/>
            <person name="Liu W."/>
            <person name="Song Y."/>
            <person name="Salvetti E."/>
            <person name="Wrobel A."/>
            <person name="Rasinkangas P."/>
            <person name="Parkhill J."/>
            <person name="Rea M.C."/>
            <person name="O'Sullivan O."/>
            <person name="Ritari J."/>
            <person name="Douillard F.P."/>
            <person name="Paul Ross R."/>
            <person name="Yang R."/>
            <person name="Briner A.E."/>
            <person name="Felis G.E."/>
            <person name="de Vos W.M."/>
            <person name="Barrangou R."/>
            <person name="Klaenhammer T.R."/>
            <person name="Caufield P.W."/>
            <person name="Cui Y."/>
            <person name="Zhang H."/>
            <person name="O'Toole P.W."/>
        </authorList>
    </citation>
    <scope>NUCLEOTIDE SEQUENCE [LARGE SCALE GENOMIC DNA]</scope>
    <source>
        <strain evidence="11 12">DSM 15814</strain>
    </source>
</reference>
<dbReference type="Gene3D" id="3.40.50.1240">
    <property type="entry name" value="Phosphoglycerate mutase-like"/>
    <property type="match status" value="1"/>
</dbReference>
<dbReference type="GO" id="GO:0006096">
    <property type="term" value="P:glycolytic process"/>
    <property type="evidence" value="ECO:0007669"/>
    <property type="project" value="UniProtKB-UniRule"/>
</dbReference>
<keyword evidence="3 6" id="KW-0312">Gluconeogenesis</keyword>
<evidence type="ECO:0000256" key="5">
    <source>
        <dbReference type="ARBA" id="ARBA00023235"/>
    </source>
</evidence>
<dbReference type="InterPro" id="IPR029033">
    <property type="entry name" value="His_PPase_superfam"/>
</dbReference>
<dbReference type="SMART" id="SM00855">
    <property type="entry name" value="PGAM"/>
    <property type="match status" value="1"/>
</dbReference>
<dbReference type="HAMAP" id="MF_01039">
    <property type="entry name" value="PGAM_GpmA"/>
    <property type="match status" value="1"/>
</dbReference>
<organism evidence="11 12">
    <name type="scientific">Furfurilactobacillus rossiae DSM 15814</name>
    <dbReference type="NCBI Taxonomy" id="1114972"/>
    <lineage>
        <taxon>Bacteria</taxon>
        <taxon>Bacillati</taxon>
        <taxon>Bacillota</taxon>
        <taxon>Bacilli</taxon>
        <taxon>Lactobacillales</taxon>
        <taxon>Lactobacillaceae</taxon>
        <taxon>Furfurilactobacillus</taxon>
    </lineage>
</organism>
<feature type="binding site" evidence="6 8">
    <location>
        <begin position="90"/>
        <end position="93"/>
    </location>
    <ligand>
        <name>substrate</name>
    </ligand>
</feature>
<feature type="binding site" evidence="6 8">
    <location>
        <position position="101"/>
    </location>
    <ligand>
        <name>substrate</name>
    </ligand>
</feature>
<evidence type="ECO:0000313" key="11">
    <source>
        <dbReference type="EMBL" id="KRL56327.1"/>
    </source>
</evidence>
<dbReference type="GO" id="GO:0006094">
    <property type="term" value="P:gluconeogenesis"/>
    <property type="evidence" value="ECO:0007669"/>
    <property type="project" value="UniProtKB-UniRule"/>
</dbReference>
<dbReference type="EC" id="5.4.2.11" evidence="6 10"/>
<dbReference type="PATRIC" id="fig|1114972.6.peg.2004"/>
<evidence type="ECO:0000256" key="7">
    <source>
        <dbReference type="PIRSR" id="PIRSR613078-1"/>
    </source>
</evidence>
<comment type="similarity">
    <text evidence="2 6">Belongs to the phosphoglycerate mutase family. BPG-dependent PGAM subfamily.</text>
</comment>
<evidence type="ECO:0000313" key="12">
    <source>
        <dbReference type="Proteomes" id="UP000051999"/>
    </source>
</evidence>
<dbReference type="InterPro" id="IPR013078">
    <property type="entry name" value="His_Pase_superF_clade-1"/>
</dbReference>
<dbReference type="GO" id="GO:0004619">
    <property type="term" value="F:phosphoglycerate mutase activity"/>
    <property type="evidence" value="ECO:0007669"/>
    <property type="project" value="UniProtKB-UniRule"/>
</dbReference>
<keyword evidence="12" id="KW-1185">Reference proteome</keyword>
<comment type="caution">
    <text evidence="11">The sequence shown here is derived from an EMBL/GenBank/DDBJ whole genome shotgun (WGS) entry which is preliminary data.</text>
</comment>
<comment type="caution">
    <text evidence="6">Lacks conserved residue(s) required for the propagation of feature annotation.</text>
</comment>